<evidence type="ECO:0000313" key="1">
    <source>
        <dbReference type="EMBL" id="MFD1705240.1"/>
    </source>
</evidence>
<dbReference type="RefSeq" id="WP_144460349.1">
    <property type="nucleotide sequence ID" value="NZ_JBHUEO010000002.1"/>
</dbReference>
<name>A0ABW4KB99_9BACI</name>
<dbReference type="InterPro" id="IPR013321">
    <property type="entry name" value="Arc_rbn_hlx_hlx"/>
</dbReference>
<comment type="caution">
    <text evidence="1">The sequence shown here is derived from an EMBL/GenBank/DDBJ whole genome shotgun (WGS) entry which is preliminary data.</text>
</comment>
<keyword evidence="2" id="KW-1185">Reference proteome</keyword>
<dbReference type="EMBL" id="JBHUEO010000002">
    <property type="protein sequence ID" value="MFD1705240.1"/>
    <property type="molecule type" value="Genomic_DNA"/>
</dbReference>
<dbReference type="Proteomes" id="UP001597301">
    <property type="component" value="Unassembled WGS sequence"/>
</dbReference>
<sequence length="103" mass="12173">MDVLVRGVSPVIVKKIDRIAKENGMSREEFLREQFEVISIIDLLEEQKREFDLVMDDVRDLLERNFELLINMEEKYSKMVKLFALVMDVELEMLSEYIEKGSA</sequence>
<dbReference type="GeneID" id="56392217"/>
<proteinExistence type="predicted"/>
<evidence type="ECO:0008006" key="3">
    <source>
        <dbReference type="Google" id="ProtNLM"/>
    </source>
</evidence>
<gene>
    <name evidence="1" type="ORF">ACFSCZ_00560</name>
</gene>
<reference evidence="2" key="1">
    <citation type="journal article" date="2019" name="Int. J. Syst. Evol. Microbiol.">
        <title>The Global Catalogue of Microorganisms (GCM) 10K type strain sequencing project: providing services to taxonomists for standard genome sequencing and annotation.</title>
        <authorList>
            <consortium name="The Broad Institute Genomics Platform"/>
            <consortium name="The Broad Institute Genome Sequencing Center for Infectious Disease"/>
            <person name="Wu L."/>
            <person name="Ma J."/>
        </authorList>
    </citation>
    <scope>NUCLEOTIDE SEQUENCE [LARGE SCALE GENOMIC DNA]</scope>
    <source>
        <strain evidence="2">CGMCC 1.12295</strain>
    </source>
</reference>
<dbReference type="Gene3D" id="1.10.1220.10">
    <property type="entry name" value="Met repressor-like"/>
    <property type="match status" value="1"/>
</dbReference>
<protein>
    <recommendedName>
        <fullName evidence="3">Ribbon-helix-helix protein CopG domain-containing protein</fullName>
    </recommendedName>
</protein>
<accession>A0ABW4KB99</accession>
<evidence type="ECO:0000313" key="2">
    <source>
        <dbReference type="Proteomes" id="UP001597301"/>
    </source>
</evidence>
<organism evidence="1 2">
    <name type="scientific">Siminovitchia sediminis</name>
    <dbReference type="NCBI Taxonomy" id="1274353"/>
    <lineage>
        <taxon>Bacteria</taxon>
        <taxon>Bacillati</taxon>
        <taxon>Bacillota</taxon>
        <taxon>Bacilli</taxon>
        <taxon>Bacillales</taxon>
        <taxon>Bacillaceae</taxon>
        <taxon>Siminovitchia</taxon>
    </lineage>
</organism>